<keyword evidence="6" id="KW-1133">Transmembrane helix</keyword>
<dbReference type="OrthoDB" id="1701512at2759"/>
<protein>
    <submittedName>
        <fullName evidence="9">Cation/H(+) antiporter 18</fullName>
    </submittedName>
</protein>
<dbReference type="Pfam" id="PF23256">
    <property type="entry name" value="CHX17_2nd"/>
    <property type="match status" value="1"/>
</dbReference>
<sequence length="342" mass="37466">MNVTTIQGAQSWGLLVLVIVTACFGKIVGTIVVSLLCKLPVQEAVTIGFLMNTKGLVELIVPTLAKIEDSRNIPGMLNLTKVSRGIEKRGGLHVYVMHLMELSERSSAILMVHKAKKNRLPFWNTEQMQDSNQIIVAFETFSNLIGIIVDRGLGGASQVSSSNVDFSVTALFFGGHDDREALAYGVRIAEHPGISLVVVRFIVDPEVNGTSVKVEMNNSFIPEAQSDDEEFLANVKQKSYIDGTIKYEERIVKNARGTIEAIREYNLCNLFLVGRMPKGQVVVALDKKSDCPELGSLGNLLTLPECSTTTSVLVVQQYRSQLPQESLSSLKEESSDADCDSE</sequence>
<feature type="transmembrane region" description="Helical" evidence="6">
    <location>
        <begin position="12"/>
        <end position="36"/>
    </location>
</feature>
<keyword evidence="6" id="KW-0472">Membrane</keyword>
<dbReference type="GO" id="GO:0098662">
    <property type="term" value="P:inorganic cation transmembrane transport"/>
    <property type="evidence" value="ECO:0007669"/>
    <property type="project" value="TreeGrafter"/>
</dbReference>
<evidence type="ECO:0000256" key="6">
    <source>
        <dbReference type="SAM" id="Phobius"/>
    </source>
</evidence>
<dbReference type="EMBL" id="MLFT02000001">
    <property type="protein sequence ID" value="PHT58762.1"/>
    <property type="molecule type" value="Genomic_DNA"/>
</dbReference>
<accession>A0A2G2XMQ0</accession>
<dbReference type="InterPro" id="IPR057290">
    <property type="entry name" value="CHX17_C"/>
</dbReference>
<evidence type="ECO:0000256" key="4">
    <source>
        <dbReference type="ARBA" id="ARBA00022958"/>
    </source>
</evidence>
<comment type="caution">
    <text evidence="9">The sequence shown here is derived from an EMBL/GenBank/DDBJ whole genome shotgun (WGS) entry which is preliminary data.</text>
</comment>
<dbReference type="InterPro" id="IPR050794">
    <property type="entry name" value="CPA2_transporter"/>
</dbReference>
<evidence type="ECO:0000256" key="2">
    <source>
        <dbReference type="ARBA" id="ARBA00022448"/>
    </source>
</evidence>
<organism evidence="9 10">
    <name type="scientific">Capsicum baccatum</name>
    <name type="common">Peruvian pepper</name>
    <dbReference type="NCBI Taxonomy" id="33114"/>
    <lineage>
        <taxon>Eukaryota</taxon>
        <taxon>Viridiplantae</taxon>
        <taxon>Streptophyta</taxon>
        <taxon>Embryophyta</taxon>
        <taxon>Tracheophyta</taxon>
        <taxon>Spermatophyta</taxon>
        <taxon>Magnoliopsida</taxon>
        <taxon>eudicotyledons</taxon>
        <taxon>Gunneridae</taxon>
        <taxon>Pentapetalae</taxon>
        <taxon>asterids</taxon>
        <taxon>lamiids</taxon>
        <taxon>Solanales</taxon>
        <taxon>Solanaceae</taxon>
        <taxon>Solanoideae</taxon>
        <taxon>Capsiceae</taxon>
        <taxon>Capsicum</taxon>
    </lineage>
</organism>
<name>A0A2G2XMQ0_CAPBA</name>
<dbReference type="PANTHER" id="PTHR32468:SF99">
    <property type="entry name" value="CATION_H(+) ANTIPORTER 18-LIKE"/>
    <property type="match status" value="1"/>
</dbReference>
<keyword evidence="4" id="KW-0630">Potassium</keyword>
<reference evidence="10" key="2">
    <citation type="journal article" date="2017" name="J. Anim. Genet.">
        <title>Multiple reference genome sequences of hot pepper reveal the massive evolution of plant disease resistance genes by retroduplication.</title>
        <authorList>
            <person name="Kim S."/>
            <person name="Park J."/>
            <person name="Yeom S.-I."/>
            <person name="Kim Y.-M."/>
            <person name="Seo E."/>
            <person name="Kim K.-T."/>
            <person name="Kim M.-S."/>
            <person name="Lee J.M."/>
            <person name="Cheong K."/>
            <person name="Shin H.-S."/>
            <person name="Kim S.-B."/>
            <person name="Han K."/>
            <person name="Lee J."/>
            <person name="Park M."/>
            <person name="Lee H.-A."/>
            <person name="Lee H.-Y."/>
            <person name="Lee Y."/>
            <person name="Oh S."/>
            <person name="Lee J.H."/>
            <person name="Choi E."/>
            <person name="Choi E."/>
            <person name="Lee S.E."/>
            <person name="Jeon J."/>
            <person name="Kim H."/>
            <person name="Choi G."/>
            <person name="Song H."/>
            <person name="Lee J."/>
            <person name="Lee S.-C."/>
            <person name="Kwon J.-K."/>
            <person name="Lee H.-Y."/>
            <person name="Koo N."/>
            <person name="Hong Y."/>
            <person name="Kim R.W."/>
            <person name="Kang W.-H."/>
            <person name="Huh J.H."/>
            <person name="Kang B.-C."/>
            <person name="Yang T.-J."/>
            <person name="Lee Y.-H."/>
            <person name="Bennetzen J.L."/>
            <person name="Choi D."/>
        </authorList>
    </citation>
    <scope>NUCLEOTIDE SEQUENCE [LARGE SCALE GENOMIC DNA]</scope>
    <source>
        <strain evidence="10">cv. PBC81</strain>
    </source>
</reference>
<comment type="subcellular location">
    <subcellularLocation>
        <location evidence="1">Membrane</location>
        <topology evidence="1">Multi-pass membrane protein</topology>
    </subcellularLocation>
</comment>
<keyword evidence="6" id="KW-0812">Transmembrane</keyword>
<feature type="domain" description="Cation/H(+) antiporter central" evidence="7">
    <location>
        <begin position="92"/>
        <end position="144"/>
    </location>
</feature>
<dbReference type="InterPro" id="IPR038770">
    <property type="entry name" value="Na+/solute_symporter_sf"/>
</dbReference>
<gene>
    <name evidence="9" type="ORF">CQW23_01125</name>
</gene>
<evidence type="ECO:0000313" key="10">
    <source>
        <dbReference type="Proteomes" id="UP000224567"/>
    </source>
</evidence>
<evidence type="ECO:0000259" key="7">
    <source>
        <dbReference type="Pfam" id="PF23256"/>
    </source>
</evidence>
<keyword evidence="10" id="KW-1185">Reference proteome</keyword>
<dbReference type="GO" id="GO:0006813">
    <property type="term" value="P:potassium ion transport"/>
    <property type="evidence" value="ECO:0007669"/>
    <property type="project" value="UniProtKB-KW"/>
</dbReference>
<keyword evidence="2" id="KW-0813">Transport</keyword>
<feature type="domain" description="Cation/H(+) antiporter C-terminal" evidence="8">
    <location>
        <begin position="166"/>
        <end position="319"/>
    </location>
</feature>
<dbReference type="InterPro" id="IPR057291">
    <property type="entry name" value="CHX17_2nd"/>
</dbReference>
<evidence type="ECO:0000256" key="5">
    <source>
        <dbReference type="ARBA" id="ARBA00023065"/>
    </source>
</evidence>
<dbReference type="Pfam" id="PF23259">
    <property type="entry name" value="CHX17_C"/>
    <property type="match status" value="1"/>
</dbReference>
<dbReference type="AlphaFoldDB" id="A0A2G2XMQ0"/>
<dbReference type="PANTHER" id="PTHR32468">
    <property type="entry name" value="CATION/H + ANTIPORTER"/>
    <property type="match status" value="1"/>
</dbReference>
<evidence type="ECO:0000313" key="9">
    <source>
        <dbReference type="EMBL" id="PHT58762.1"/>
    </source>
</evidence>
<dbReference type="Gene3D" id="1.20.1530.20">
    <property type="match status" value="1"/>
</dbReference>
<evidence type="ECO:0000256" key="1">
    <source>
        <dbReference type="ARBA" id="ARBA00004141"/>
    </source>
</evidence>
<evidence type="ECO:0000256" key="3">
    <source>
        <dbReference type="ARBA" id="ARBA00022538"/>
    </source>
</evidence>
<keyword evidence="5" id="KW-0406">Ion transport</keyword>
<dbReference type="GO" id="GO:0006885">
    <property type="term" value="P:regulation of pH"/>
    <property type="evidence" value="ECO:0007669"/>
    <property type="project" value="TreeGrafter"/>
</dbReference>
<dbReference type="GO" id="GO:0016020">
    <property type="term" value="C:membrane"/>
    <property type="evidence" value="ECO:0007669"/>
    <property type="project" value="UniProtKB-SubCell"/>
</dbReference>
<evidence type="ECO:0000259" key="8">
    <source>
        <dbReference type="Pfam" id="PF23259"/>
    </source>
</evidence>
<dbReference type="Proteomes" id="UP000224567">
    <property type="component" value="Unassembled WGS sequence"/>
</dbReference>
<keyword evidence="3" id="KW-0633">Potassium transport</keyword>
<proteinExistence type="predicted"/>
<dbReference type="GO" id="GO:0012505">
    <property type="term" value="C:endomembrane system"/>
    <property type="evidence" value="ECO:0007669"/>
    <property type="project" value="TreeGrafter"/>
</dbReference>
<reference evidence="9 10" key="1">
    <citation type="journal article" date="2017" name="Genome Biol.">
        <title>New reference genome sequences of hot pepper reveal the massive evolution of plant disease-resistance genes by retroduplication.</title>
        <authorList>
            <person name="Kim S."/>
            <person name="Park J."/>
            <person name="Yeom S.I."/>
            <person name="Kim Y.M."/>
            <person name="Seo E."/>
            <person name="Kim K.T."/>
            <person name="Kim M.S."/>
            <person name="Lee J.M."/>
            <person name="Cheong K."/>
            <person name="Shin H.S."/>
            <person name="Kim S.B."/>
            <person name="Han K."/>
            <person name="Lee J."/>
            <person name="Park M."/>
            <person name="Lee H.A."/>
            <person name="Lee H.Y."/>
            <person name="Lee Y."/>
            <person name="Oh S."/>
            <person name="Lee J.H."/>
            <person name="Choi E."/>
            <person name="Choi E."/>
            <person name="Lee S.E."/>
            <person name="Jeon J."/>
            <person name="Kim H."/>
            <person name="Choi G."/>
            <person name="Song H."/>
            <person name="Lee J."/>
            <person name="Lee S.C."/>
            <person name="Kwon J.K."/>
            <person name="Lee H.Y."/>
            <person name="Koo N."/>
            <person name="Hong Y."/>
            <person name="Kim R.W."/>
            <person name="Kang W.H."/>
            <person name="Huh J.H."/>
            <person name="Kang B.C."/>
            <person name="Yang T.J."/>
            <person name="Lee Y.H."/>
            <person name="Bennetzen J.L."/>
            <person name="Choi D."/>
        </authorList>
    </citation>
    <scope>NUCLEOTIDE SEQUENCE [LARGE SCALE GENOMIC DNA]</scope>
    <source>
        <strain evidence="10">cv. PBC81</strain>
    </source>
</reference>